<reference evidence="1 2" key="1">
    <citation type="submission" date="2019-02" db="EMBL/GenBank/DDBJ databases">
        <title>Genome sequencing of the rare red list fungi Hericium alpestre (H. flagellum).</title>
        <authorList>
            <person name="Buettner E."/>
            <person name="Kellner H."/>
        </authorList>
    </citation>
    <scope>NUCLEOTIDE SEQUENCE [LARGE SCALE GENOMIC DNA]</scope>
    <source>
        <strain evidence="1 2">DSM 108284</strain>
    </source>
</reference>
<name>A0A4Y9ZMJ5_9AGAM</name>
<dbReference type="AlphaFoldDB" id="A0A4Y9ZMJ5"/>
<organism evidence="1 2">
    <name type="scientific">Hericium alpestre</name>
    <dbReference type="NCBI Taxonomy" id="135208"/>
    <lineage>
        <taxon>Eukaryota</taxon>
        <taxon>Fungi</taxon>
        <taxon>Dikarya</taxon>
        <taxon>Basidiomycota</taxon>
        <taxon>Agaricomycotina</taxon>
        <taxon>Agaricomycetes</taxon>
        <taxon>Russulales</taxon>
        <taxon>Hericiaceae</taxon>
        <taxon>Hericium</taxon>
    </lineage>
</organism>
<comment type="caution">
    <text evidence="1">The sequence shown here is derived from an EMBL/GenBank/DDBJ whole genome shotgun (WGS) entry which is preliminary data.</text>
</comment>
<dbReference type="EMBL" id="SFCI01001350">
    <property type="protein sequence ID" value="TFY76012.1"/>
    <property type="molecule type" value="Genomic_DNA"/>
</dbReference>
<keyword evidence="2" id="KW-1185">Reference proteome</keyword>
<evidence type="ECO:0000313" key="2">
    <source>
        <dbReference type="Proteomes" id="UP000298061"/>
    </source>
</evidence>
<accession>A0A4Y9ZMJ5</accession>
<evidence type="ECO:0000313" key="1">
    <source>
        <dbReference type="EMBL" id="TFY76012.1"/>
    </source>
</evidence>
<dbReference type="OrthoDB" id="2615814at2759"/>
<protein>
    <submittedName>
        <fullName evidence="1">Uncharacterized protein</fullName>
    </submittedName>
</protein>
<gene>
    <name evidence="1" type="ORF">EWM64_g7999</name>
</gene>
<dbReference type="Proteomes" id="UP000298061">
    <property type="component" value="Unassembled WGS sequence"/>
</dbReference>
<proteinExistence type="predicted"/>
<sequence length="325" mass="35158">MDYCKIMPLTYEELMQWAYITANGNTANLSRQYSLFHLSMVGKTHLIMVSICGIAVLGEHVFPPTGNWDGTTANACCATILMTLLPGPMPEQFGALRSAVSNICKLVHRSTASGGPENMDEFLGPMDSMYFHCHTFTRVSGMDYKPPSILTIVDDPNNATVAIADHWHVIDGISFGMCNADRSVLATNCLIFGQGDLVSILFTFDIVTVHCKDGPPTIVVHLCPEQVVQLCPAAEVNNIFVMPNVSLLPQFEGMQLLDSTLVIDHEDGDYNYFEEVDGHEASMAGPSGSGSHAGSSSAVGNLELISSLESMELMKDRSGDSGIIL</sequence>